<protein>
    <submittedName>
        <fullName evidence="4">Diguanylate cyclase</fullName>
    </submittedName>
</protein>
<reference evidence="4 5" key="1">
    <citation type="submission" date="2019-09" db="EMBL/GenBank/DDBJ databases">
        <title>Parvibaculum sedimenti sp. nov., isolated from sediment.</title>
        <authorList>
            <person name="Wang Y."/>
        </authorList>
    </citation>
    <scope>NUCLEOTIDE SEQUENCE [LARGE SCALE GENOMIC DNA]</scope>
    <source>
        <strain evidence="4 5">HXT-9</strain>
    </source>
</reference>
<dbReference type="InterPro" id="IPR043128">
    <property type="entry name" value="Rev_trsase/Diguanyl_cyclase"/>
</dbReference>
<dbReference type="InterPro" id="IPR000160">
    <property type="entry name" value="GGDEF_dom"/>
</dbReference>
<dbReference type="Gene3D" id="3.30.450.20">
    <property type="entry name" value="PAS domain"/>
    <property type="match status" value="3"/>
</dbReference>
<dbReference type="Gene3D" id="3.30.70.270">
    <property type="match status" value="1"/>
</dbReference>
<dbReference type="Proteomes" id="UP000468901">
    <property type="component" value="Unassembled WGS sequence"/>
</dbReference>
<dbReference type="PROSITE" id="PS50887">
    <property type="entry name" value="GGDEF"/>
    <property type="match status" value="1"/>
</dbReference>
<keyword evidence="5" id="KW-1185">Reference proteome</keyword>
<dbReference type="EMBL" id="WESC01000010">
    <property type="protein sequence ID" value="KAB7739406.1"/>
    <property type="molecule type" value="Genomic_DNA"/>
</dbReference>
<proteinExistence type="predicted"/>
<comment type="caution">
    <text evidence="4">The sequence shown here is derived from an EMBL/GenBank/DDBJ whole genome shotgun (WGS) entry which is preliminary data.</text>
</comment>
<dbReference type="CDD" id="cd01949">
    <property type="entry name" value="GGDEF"/>
    <property type="match status" value="1"/>
</dbReference>
<feature type="domain" description="PAS" evidence="1">
    <location>
        <begin position="10"/>
        <end position="79"/>
    </location>
</feature>
<dbReference type="InterPro" id="IPR052155">
    <property type="entry name" value="Biofilm_reg_signaling"/>
</dbReference>
<dbReference type="InterPro" id="IPR013656">
    <property type="entry name" value="PAS_4"/>
</dbReference>
<feature type="domain" description="GGDEF" evidence="3">
    <location>
        <begin position="426"/>
        <end position="560"/>
    </location>
</feature>
<dbReference type="InterPro" id="IPR029787">
    <property type="entry name" value="Nucleotide_cyclase"/>
</dbReference>
<dbReference type="NCBIfam" id="TIGR00229">
    <property type="entry name" value="sensory_box"/>
    <property type="match status" value="3"/>
</dbReference>
<sequence>MADTQTGLPDSTLVAQLIEAIPSPIYYVDTEGRFLGCNAAFEASCGLSRGALLGKTAHEIWPKDLADTYQAGDIEVLEKPGPHVQAAEAIFADGSRHQVILHRAAFFQEDGSPGGIVGVGWDVTDRVRAEQELKDHLQFSEQLIETVPSPIFVKDKDGVYLACNRAFEEFCGLKRQDVIGKTVFEVWPMELARTYRSADDALLKKGGVQVYEAFMRAADGSNRNVIFHKATFNKGDGSVGGIIGVYWDVTARKRAEQALRHSEERFRRMVENAPFGVLLTDEHDAITFTNRRFEELLHYPAERMENLETWSALVYPDTKYRAEVMAQHVRDIELLRSGEMDASPVREVQVSCGDSIVRDMEVVITVEENLVYWVFNDVTVRNRAEQALRDVLQAEALHDPLTSLYNRRYLDQALEREFSRAARSGKTVSVVMTDIDHFKNVNDTYGHDCGDKVLQAIARILNTHIRKGDTACRYGGEEFTLLLPDAPLESAVERAERLGELIRDLSVSCDGTTIAAVTMSFGAATYPEHGDTPEKVLKAADEALQRAKSEGRNRVAAAYEFRDTP</sequence>
<dbReference type="SMART" id="SM00091">
    <property type="entry name" value="PAS"/>
    <property type="match status" value="3"/>
</dbReference>
<feature type="domain" description="PAS" evidence="1">
    <location>
        <begin position="262"/>
        <end position="317"/>
    </location>
</feature>
<evidence type="ECO:0000259" key="1">
    <source>
        <dbReference type="PROSITE" id="PS50112"/>
    </source>
</evidence>
<name>A0A6N6VI27_9HYPH</name>
<organism evidence="4 5">
    <name type="scientific">Parvibaculum sedimenti</name>
    <dbReference type="NCBI Taxonomy" id="2608632"/>
    <lineage>
        <taxon>Bacteria</taxon>
        <taxon>Pseudomonadati</taxon>
        <taxon>Pseudomonadota</taxon>
        <taxon>Alphaproteobacteria</taxon>
        <taxon>Hyphomicrobiales</taxon>
        <taxon>Parvibaculaceae</taxon>
        <taxon>Parvibaculum</taxon>
    </lineage>
</organism>
<dbReference type="PANTHER" id="PTHR44757:SF2">
    <property type="entry name" value="BIOFILM ARCHITECTURE MAINTENANCE PROTEIN MBAA"/>
    <property type="match status" value="1"/>
</dbReference>
<dbReference type="InterPro" id="IPR000700">
    <property type="entry name" value="PAS-assoc_C"/>
</dbReference>
<dbReference type="PANTHER" id="PTHR44757">
    <property type="entry name" value="DIGUANYLATE CYCLASE DGCP"/>
    <property type="match status" value="1"/>
</dbReference>
<dbReference type="CDD" id="cd00130">
    <property type="entry name" value="PAS"/>
    <property type="match status" value="3"/>
</dbReference>
<dbReference type="Pfam" id="PF00990">
    <property type="entry name" value="GGDEF"/>
    <property type="match status" value="1"/>
</dbReference>
<dbReference type="NCBIfam" id="TIGR00254">
    <property type="entry name" value="GGDEF"/>
    <property type="match status" value="1"/>
</dbReference>
<dbReference type="SUPFAM" id="SSF55073">
    <property type="entry name" value="Nucleotide cyclase"/>
    <property type="match status" value="1"/>
</dbReference>
<dbReference type="PROSITE" id="PS50112">
    <property type="entry name" value="PAS"/>
    <property type="match status" value="3"/>
</dbReference>
<dbReference type="SMART" id="SM00267">
    <property type="entry name" value="GGDEF"/>
    <property type="match status" value="1"/>
</dbReference>
<evidence type="ECO:0000313" key="5">
    <source>
        <dbReference type="Proteomes" id="UP000468901"/>
    </source>
</evidence>
<feature type="domain" description="PAS" evidence="1">
    <location>
        <begin position="136"/>
        <end position="206"/>
    </location>
</feature>
<dbReference type="PROSITE" id="PS50113">
    <property type="entry name" value="PAC"/>
    <property type="match status" value="2"/>
</dbReference>
<evidence type="ECO:0000313" key="4">
    <source>
        <dbReference type="EMBL" id="KAB7739406.1"/>
    </source>
</evidence>
<feature type="domain" description="PAC" evidence="2">
    <location>
        <begin position="83"/>
        <end position="135"/>
    </location>
</feature>
<dbReference type="InterPro" id="IPR000014">
    <property type="entry name" value="PAS"/>
</dbReference>
<dbReference type="RefSeq" id="WP_152216578.1">
    <property type="nucleotide sequence ID" value="NZ_JBAQYD010000056.1"/>
</dbReference>
<dbReference type="Gene3D" id="6.10.250.490">
    <property type="match status" value="1"/>
</dbReference>
<dbReference type="FunFam" id="3.30.70.270:FF:000001">
    <property type="entry name" value="Diguanylate cyclase domain protein"/>
    <property type="match status" value="1"/>
</dbReference>
<accession>A0A6N6VI27</accession>
<evidence type="ECO:0000259" key="3">
    <source>
        <dbReference type="PROSITE" id="PS50887"/>
    </source>
</evidence>
<evidence type="ECO:0000259" key="2">
    <source>
        <dbReference type="PROSITE" id="PS50113"/>
    </source>
</evidence>
<dbReference type="SUPFAM" id="SSF55785">
    <property type="entry name" value="PYP-like sensor domain (PAS domain)"/>
    <property type="match status" value="3"/>
</dbReference>
<dbReference type="AlphaFoldDB" id="A0A6N6VI27"/>
<gene>
    <name evidence="4" type="ORF">F2P47_11835</name>
</gene>
<dbReference type="Pfam" id="PF08448">
    <property type="entry name" value="PAS_4"/>
    <property type="match status" value="2"/>
</dbReference>
<dbReference type="GO" id="GO:0003824">
    <property type="term" value="F:catalytic activity"/>
    <property type="evidence" value="ECO:0007669"/>
    <property type="project" value="UniProtKB-ARBA"/>
</dbReference>
<dbReference type="InterPro" id="IPR035965">
    <property type="entry name" value="PAS-like_dom_sf"/>
</dbReference>
<dbReference type="Pfam" id="PF13188">
    <property type="entry name" value="PAS_8"/>
    <property type="match status" value="1"/>
</dbReference>
<feature type="domain" description="PAC" evidence="2">
    <location>
        <begin position="209"/>
        <end position="261"/>
    </location>
</feature>